<dbReference type="CDD" id="cd17546">
    <property type="entry name" value="REC_hyHK_CKI1_RcsC-like"/>
    <property type="match status" value="1"/>
</dbReference>
<accession>A0A9K3PBI7</accession>
<dbReference type="PROSITE" id="PS50110">
    <property type="entry name" value="RESPONSE_REGULATORY"/>
    <property type="match status" value="1"/>
</dbReference>
<dbReference type="OrthoDB" id="60655at2759"/>
<evidence type="ECO:0000256" key="3">
    <source>
        <dbReference type="ARBA" id="ARBA00022527"/>
    </source>
</evidence>
<dbReference type="EC" id="2.7.13.3" evidence="2"/>
<dbReference type="PANTHER" id="PTHR43047">
    <property type="entry name" value="TWO-COMPONENT HISTIDINE PROTEIN KINASE"/>
    <property type="match status" value="1"/>
</dbReference>
<evidence type="ECO:0000259" key="14">
    <source>
        <dbReference type="PROSITE" id="PS50110"/>
    </source>
</evidence>
<feature type="domain" description="Histidine kinase" evidence="13">
    <location>
        <begin position="890"/>
        <end position="1145"/>
    </location>
</feature>
<dbReference type="InterPro" id="IPR003594">
    <property type="entry name" value="HATPase_dom"/>
</dbReference>
<evidence type="ECO:0000313" key="15">
    <source>
        <dbReference type="EMBL" id="KAG7340885.1"/>
    </source>
</evidence>
<dbReference type="InterPro" id="IPR001789">
    <property type="entry name" value="Sig_transdc_resp-reg_receiver"/>
</dbReference>
<evidence type="ECO:0000256" key="6">
    <source>
        <dbReference type="ARBA" id="ARBA00022777"/>
    </source>
</evidence>
<keyword evidence="3" id="KW-0723">Serine/threonine-protein kinase</keyword>
<gene>
    <name evidence="15" type="ORF">IV203_024428</name>
</gene>
<dbReference type="InterPro" id="IPR001245">
    <property type="entry name" value="Ser-Thr/Tyr_kinase_cat_dom"/>
</dbReference>
<evidence type="ECO:0000256" key="5">
    <source>
        <dbReference type="ARBA" id="ARBA00022741"/>
    </source>
</evidence>
<dbReference type="SMART" id="SM00220">
    <property type="entry name" value="S_TKc"/>
    <property type="match status" value="1"/>
</dbReference>
<dbReference type="Pfam" id="PF12974">
    <property type="entry name" value="Phosphonate-bd"/>
    <property type="match status" value="1"/>
</dbReference>
<dbReference type="Pfam" id="PF00072">
    <property type="entry name" value="Response_reg"/>
    <property type="match status" value="1"/>
</dbReference>
<comment type="caution">
    <text evidence="15">The sequence shown here is derived from an EMBL/GenBank/DDBJ whole genome shotgun (WGS) entry which is preliminary data.</text>
</comment>
<dbReference type="Pfam" id="PF00512">
    <property type="entry name" value="HisKA"/>
    <property type="match status" value="1"/>
</dbReference>
<feature type="coiled-coil region" evidence="10">
    <location>
        <begin position="849"/>
        <end position="883"/>
    </location>
</feature>
<dbReference type="PANTHER" id="PTHR43047:SF78">
    <property type="entry name" value="SENSORY_REGULATORY PROTEIN RPFC"/>
    <property type="match status" value="1"/>
</dbReference>
<dbReference type="SMART" id="SM00448">
    <property type="entry name" value="REC"/>
    <property type="match status" value="1"/>
</dbReference>
<keyword evidence="6 15" id="KW-0418">Kinase</keyword>
<evidence type="ECO:0000256" key="11">
    <source>
        <dbReference type="SAM" id="MobiDB-lite"/>
    </source>
</evidence>
<dbReference type="CDD" id="cd00082">
    <property type="entry name" value="HisKA"/>
    <property type="match status" value="1"/>
</dbReference>
<protein>
    <recommendedName>
        <fullName evidence="2">histidine kinase</fullName>
        <ecNumber evidence="2">2.7.13.3</ecNumber>
    </recommendedName>
</protein>
<keyword evidence="8" id="KW-0597">Phosphoprotein</keyword>
<dbReference type="GO" id="GO:0004674">
    <property type="term" value="F:protein serine/threonine kinase activity"/>
    <property type="evidence" value="ECO:0007669"/>
    <property type="project" value="UniProtKB-KW"/>
</dbReference>
<feature type="binding site" evidence="9">
    <location>
        <position position="522"/>
    </location>
    <ligand>
        <name>ATP</name>
        <dbReference type="ChEBI" id="CHEBI:30616"/>
    </ligand>
</feature>
<evidence type="ECO:0000256" key="2">
    <source>
        <dbReference type="ARBA" id="ARBA00012438"/>
    </source>
</evidence>
<keyword evidence="4" id="KW-0808">Transferase</keyword>
<dbReference type="SMART" id="SM00388">
    <property type="entry name" value="HisKA"/>
    <property type="match status" value="1"/>
</dbReference>
<dbReference type="InterPro" id="IPR005467">
    <property type="entry name" value="His_kinase_dom"/>
</dbReference>
<dbReference type="SMART" id="SM00387">
    <property type="entry name" value="HATPase_c"/>
    <property type="match status" value="1"/>
</dbReference>
<dbReference type="InterPro" id="IPR017441">
    <property type="entry name" value="Protein_kinase_ATP_BS"/>
</dbReference>
<sequence length="1484" mass="165750">MADAQVVNGEEEGGDTLISSMISSQCSGDPIIPFDVQTHRKTTFTIGVLANRGRKEAFTQYNATWNTYLTATAGQRFDPPISFRMKPIDFNSFFTEAEEAAVDFIYVNPAAYSCIESEYTANSLASQISRAVISDTVYDVNMSGGLIISRRDNEQVKTIHDIRGKKVAASSISSLGSGQMQFLEMQNAGMSYINDPGQLVFTNNQRKVVEGVLNRQFDVGFVPTGLLELFFQYPNDTAINASDIFKIIDPKPVFIDGEPFPFESSTSLVPEWNIAALSHVHADIQQAVQGAMLALRDHADVALLLDQECLQNHTNDTLDRCEFDTLPRRRCDTTPGIARMAQQARIDGKFHAWTPTLSYMQLRSMQERLGFMALDESDNVFKCTRSATLYDSIVCPVGYYKATKQQVDRSCENAGLPCPAEYQCICSPCIQIFECSNGIAIRNSNACVPYSTLMPAILVPLFVIFAVMVHLYVESRRKQADAVWSVDPKELQFLEPCQVVGRGTFGYVVLAEYRGTKVAVKKVLPPKKWSENKKKTKRKRRLTYQSDAAVRCDSLVVADNNLESPADAENPPSTPERPNPCLQTLRPNIPGFPSLEGTFAESRENDPSTNYGLKSLASRLNSWSNSMSAFKTTHEQLKRDFIREMRHLSKLRHPCITTVMGAVVSPKAEPMLVMEYMRLGSLYDVLRNESIDFDIDEITLPILQDIAQGVRFLHAASPQVIHGDLKSKNVLIDGNYRAKVTDFGWCAKCRHRATGTPFWMSPELLKGESHNNAKSDIYAFGILLWEVYSRDNPFSGENHLDVLKQVCDPVIQKRPVIPRNCSYKIGELYMNCVAHDPKKRPTAEHIDLLLRVEGSVKERTNRLEQLNRELEEANQKIAESQRMQLEHFACMSHEIRTPLNCVVGIASLLDESKLDQSQRESIGMITSSSLLLQSIVDDVLDYSKLQSGNAEVDIRKCDIQEVVRDLTNNMRSSIIARKRNISIETRFDPLLSQFIETDGRRLLQIMFNLTSNAIKYSKDNGVVQIRIFVTDKVTEPAECKGEHDNTSSSCCRSTFFSERVPLVKFQQSVLRITVKDFGKGIAQSNFDTIFQPFTQTNAGVRNMEGGTGLGLAITEKLVKALGGDITVDSCLSEWTEFIVDLPYTSKEPPVTVSSVAQRLSKCHLFCVTGDPNGHSVVVPGLDSCIRSNTMEYLDTVLSYFGVEADRVPTMNSLEVMLRDRFDPPKKGLGMICLVSYNDVDPVIVDRLSRTYAMKTVVIGSMTDTNCLLSKDMTHYRSITEMIPHVFLTNLAQLCEDDSVNDSSSPQPHLLLSSSSSADSNGKRQEEDVEPVVVETQIDLTTLRILCAEDNVVNQKIMTRMLHRLGVKDVVMVENGKLAVAAEKARPFDVVLMDMQMPVMDGIEAAKLILGRPDDDDDVDLGRNGKPQIVFVTAHVSSSFEDECIGCGAAAFLPKPYTVHVLEETLRQVGARRRRHYSMGRATGR</sequence>
<dbReference type="Proteomes" id="UP000693970">
    <property type="component" value="Unassembled WGS sequence"/>
</dbReference>
<evidence type="ECO:0000256" key="8">
    <source>
        <dbReference type="PROSITE-ProRule" id="PRU00169"/>
    </source>
</evidence>
<dbReference type="InterPro" id="IPR003661">
    <property type="entry name" value="HisK_dim/P_dom"/>
</dbReference>
<keyword evidence="7 9" id="KW-0067">ATP-binding</keyword>
<dbReference type="PROSITE" id="PS50011">
    <property type="entry name" value="PROTEIN_KINASE_DOM"/>
    <property type="match status" value="1"/>
</dbReference>
<dbReference type="PROSITE" id="PS00108">
    <property type="entry name" value="PROTEIN_KINASE_ST"/>
    <property type="match status" value="1"/>
</dbReference>
<evidence type="ECO:0000256" key="10">
    <source>
        <dbReference type="SAM" id="Coils"/>
    </source>
</evidence>
<reference evidence="15" key="2">
    <citation type="submission" date="2021-04" db="EMBL/GenBank/DDBJ databases">
        <authorList>
            <person name="Podell S."/>
        </authorList>
    </citation>
    <scope>NUCLEOTIDE SEQUENCE</scope>
    <source>
        <strain evidence="15">Hildebrandi</strain>
    </source>
</reference>
<dbReference type="PROSITE" id="PS50109">
    <property type="entry name" value="HIS_KIN"/>
    <property type="match status" value="1"/>
</dbReference>
<proteinExistence type="predicted"/>
<evidence type="ECO:0000259" key="13">
    <source>
        <dbReference type="PROSITE" id="PS50109"/>
    </source>
</evidence>
<dbReference type="GO" id="GO:0000155">
    <property type="term" value="F:phosphorelay sensor kinase activity"/>
    <property type="evidence" value="ECO:0007669"/>
    <property type="project" value="InterPro"/>
</dbReference>
<dbReference type="PROSITE" id="PS00107">
    <property type="entry name" value="PROTEIN_KINASE_ATP"/>
    <property type="match status" value="1"/>
</dbReference>
<feature type="region of interest" description="Disordered" evidence="11">
    <location>
        <begin position="561"/>
        <end position="587"/>
    </location>
</feature>
<evidence type="ECO:0000256" key="4">
    <source>
        <dbReference type="ARBA" id="ARBA00022679"/>
    </source>
</evidence>
<evidence type="ECO:0000313" key="16">
    <source>
        <dbReference type="Proteomes" id="UP000693970"/>
    </source>
</evidence>
<comment type="catalytic activity">
    <reaction evidence="1">
        <text>ATP + protein L-histidine = ADP + protein N-phospho-L-histidine.</text>
        <dbReference type="EC" id="2.7.13.3"/>
    </reaction>
</comment>
<evidence type="ECO:0000256" key="1">
    <source>
        <dbReference type="ARBA" id="ARBA00000085"/>
    </source>
</evidence>
<dbReference type="Pfam" id="PF07714">
    <property type="entry name" value="PK_Tyr_Ser-Thr"/>
    <property type="match status" value="1"/>
</dbReference>
<keyword evidence="5 9" id="KW-0547">Nucleotide-binding</keyword>
<dbReference type="InterPro" id="IPR000719">
    <property type="entry name" value="Prot_kinase_dom"/>
</dbReference>
<dbReference type="GO" id="GO:0005524">
    <property type="term" value="F:ATP binding"/>
    <property type="evidence" value="ECO:0007669"/>
    <property type="project" value="UniProtKB-UniRule"/>
</dbReference>
<feature type="domain" description="Response regulatory" evidence="14">
    <location>
        <begin position="1343"/>
        <end position="1469"/>
    </location>
</feature>
<feature type="region of interest" description="Disordered" evidence="11">
    <location>
        <begin position="1297"/>
        <end position="1328"/>
    </location>
</feature>
<organism evidence="15 16">
    <name type="scientific">Nitzschia inconspicua</name>
    <dbReference type="NCBI Taxonomy" id="303405"/>
    <lineage>
        <taxon>Eukaryota</taxon>
        <taxon>Sar</taxon>
        <taxon>Stramenopiles</taxon>
        <taxon>Ochrophyta</taxon>
        <taxon>Bacillariophyta</taxon>
        <taxon>Bacillariophyceae</taxon>
        <taxon>Bacillariophycidae</taxon>
        <taxon>Bacillariales</taxon>
        <taxon>Bacillariaceae</taxon>
        <taxon>Nitzschia</taxon>
    </lineage>
</organism>
<feature type="domain" description="Protein kinase" evidence="12">
    <location>
        <begin position="494"/>
        <end position="850"/>
    </location>
</feature>
<keyword evidence="10" id="KW-0175">Coiled coil</keyword>
<feature type="compositionally biased region" description="Low complexity" evidence="11">
    <location>
        <begin position="1302"/>
        <end position="1316"/>
    </location>
</feature>
<feature type="modified residue" description="4-aspartylphosphate" evidence="8">
    <location>
        <position position="1393"/>
    </location>
</feature>
<dbReference type="Pfam" id="PF02518">
    <property type="entry name" value="HATPase_c"/>
    <property type="match status" value="1"/>
</dbReference>
<reference evidence="15" key="1">
    <citation type="journal article" date="2021" name="Sci. Rep.">
        <title>Diploid genomic architecture of Nitzschia inconspicua, an elite biomass production diatom.</title>
        <authorList>
            <person name="Oliver A."/>
            <person name="Podell S."/>
            <person name="Pinowska A."/>
            <person name="Traller J.C."/>
            <person name="Smith S.R."/>
            <person name="McClure R."/>
            <person name="Beliaev A."/>
            <person name="Bohutskyi P."/>
            <person name="Hill E.A."/>
            <person name="Rabines A."/>
            <person name="Zheng H."/>
            <person name="Allen L.Z."/>
            <person name="Kuo A."/>
            <person name="Grigoriev I.V."/>
            <person name="Allen A.E."/>
            <person name="Hazlebeck D."/>
            <person name="Allen E.E."/>
        </authorList>
    </citation>
    <scope>NUCLEOTIDE SEQUENCE</scope>
    <source>
        <strain evidence="15">Hildebrandi</strain>
    </source>
</reference>
<dbReference type="InterPro" id="IPR008271">
    <property type="entry name" value="Ser/Thr_kinase_AS"/>
</dbReference>
<keyword evidence="16" id="KW-1185">Reference proteome</keyword>
<name>A0A9K3PBI7_9STRA</name>
<evidence type="ECO:0000256" key="7">
    <source>
        <dbReference type="ARBA" id="ARBA00022840"/>
    </source>
</evidence>
<evidence type="ECO:0000256" key="9">
    <source>
        <dbReference type="PROSITE-ProRule" id="PRU10141"/>
    </source>
</evidence>
<dbReference type="EMBL" id="JAGRRH010000027">
    <property type="protein sequence ID" value="KAG7340885.1"/>
    <property type="molecule type" value="Genomic_DNA"/>
</dbReference>
<evidence type="ECO:0000259" key="12">
    <source>
        <dbReference type="PROSITE" id="PS50011"/>
    </source>
</evidence>